<name>S4NRV4_9NEOP</name>
<organism evidence="1">
    <name type="scientific">Pararge aegeria</name>
    <name type="common">speckled wood butterfly</name>
    <dbReference type="NCBI Taxonomy" id="116150"/>
    <lineage>
        <taxon>Eukaryota</taxon>
        <taxon>Metazoa</taxon>
        <taxon>Ecdysozoa</taxon>
        <taxon>Arthropoda</taxon>
        <taxon>Hexapoda</taxon>
        <taxon>Insecta</taxon>
        <taxon>Pterygota</taxon>
        <taxon>Neoptera</taxon>
        <taxon>Endopterygota</taxon>
        <taxon>Lepidoptera</taxon>
        <taxon>Glossata</taxon>
        <taxon>Ditrysia</taxon>
        <taxon>Papilionoidea</taxon>
        <taxon>Nymphalidae</taxon>
        <taxon>Satyrinae</taxon>
        <taxon>Satyrini</taxon>
        <taxon>Parargina</taxon>
        <taxon>Pararge</taxon>
    </lineage>
</organism>
<proteinExistence type="predicted"/>
<reference evidence="1" key="2">
    <citation type="submission" date="2013-05" db="EMBL/GenBank/DDBJ databases">
        <authorList>
            <person name="Carter J.-M."/>
            <person name="Baker S.C."/>
            <person name="Pink R."/>
            <person name="Carter D.R.F."/>
            <person name="Collins A."/>
            <person name="Tomlin J."/>
            <person name="Gibbs M."/>
            <person name="Breuker C.J."/>
        </authorList>
    </citation>
    <scope>NUCLEOTIDE SEQUENCE</scope>
    <source>
        <tissue evidence="1">Ovary</tissue>
    </source>
</reference>
<dbReference type="EMBL" id="GAIX01014307">
    <property type="protein sequence ID" value="JAA78253.1"/>
    <property type="molecule type" value="Transcribed_RNA"/>
</dbReference>
<sequence length="70" mass="8439">MQKSMKRFIHLKNTFTDNIHLCNTIKFECLEGTFFNGQYTKSRHRYLTLILPYTNISHTDITYINSFQFL</sequence>
<protein>
    <submittedName>
        <fullName evidence="1">Uncharacterized protein</fullName>
    </submittedName>
</protein>
<evidence type="ECO:0000313" key="1">
    <source>
        <dbReference type="EMBL" id="JAA78253.1"/>
    </source>
</evidence>
<reference evidence="1" key="1">
    <citation type="journal article" date="2013" name="BMC Genomics">
        <title>Unscrambling butterfly oogenesis.</title>
        <authorList>
            <person name="Carter J.M."/>
            <person name="Baker S.C."/>
            <person name="Pink R."/>
            <person name="Carter D.R."/>
            <person name="Collins A."/>
            <person name="Tomlin J."/>
            <person name="Gibbs M."/>
            <person name="Breuker C.J."/>
        </authorList>
    </citation>
    <scope>NUCLEOTIDE SEQUENCE</scope>
    <source>
        <tissue evidence="1">Ovary</tissue>
    </source>
</reference>
<dbReference type="AlphaFoldDB" id="S4NRV4"/>
<accession>S4NRV4</accession>